<dbReference type="AlphaFoldDB" id="A0A7J0FES0"/>
<keyword evidence="4" id="KW-0808">Transferase</keyword>
<name>A0A7J0FES0_9ERIC</name>
<dbReference type="SUPFAM" id="SSF53474">
    <property type="entry name" value="alpha/beta-Hydrolases"/>
    <property type="match status" value="1"/>
</dbReference>
<dbReference type="Pfam" id="PF12483">
    <property type="entry name" value="GIDE"/>
    <property type="match status" value="1"/>
</dbReference>
<feature type="domain" description="E3 Ubiquitin ligase MUL1-like" evidence="14">
    <location>
        <begin position="409"/>
        <end position="556"/>
    </location>
</feature>
<keyword evidence="11 12" id="KW-0472">Membrane</keyword>
<dbReference type="Gene3D" id="3.30.40.10">
    <property type="entry name" value="Zinc/RING finger domain, C3HC4 (zinc finger)"/>
    <property type="match status" value="1"/>
</dbReference>
<dbReference type="GO" id="GO:0016567">
    <property type="term" value="P:protein ubiquitination"/>
    <property type="evidence" value="ECO:0007669"/>
    <property type="project" value="InterPro"/>
</dbReference>
<keyword evidence="13" id="KW-0732">Signal</keyword>
<comment type="catalytic activity">
    <reaction evidence="1">
        <text>S-ubiquitinyl-[E2 ubiquitin-conjugating enzyme]-L-cysteine + [acceptor protein]-L-lysine = [E2 ubiquitin-conjugating enzyme]-L-cysteine + N(6)-ubiquitinyl-[acceptor protein]-L-lysine.</text>
        <dbReference type="EC" id="2.3.2.27"/>
    </reaction>
</comment>
<dbReference type="CDD" id="cd23145">
    <property type="entry name" value="RING-HC_SPL2-like"/>
    <property type="match status" value="1"/>
</dbReference>
<dbReference type="InterPro" id="IPR013083">
    <property type="entry name" value="Znf_RING/FYVE/PHD"/>
</dbReference>
<evidence type="ECO:0000256" key="7">
    <source>
        <dbReference type="ARBA" id="ARBA00022771"/>
    </source>
</evidence>
<evidence type="ECO:0000256" key="1">
    <source>
        <dbReference type="ARBA" id="ARBA00000900"/>
    </source>
</evidence>
<dbReference type="GO" id="GO:0016020">
    <property type="term" value="C:membrane"/>
    <property type="evidence" value="ECO:0007669"/>
    <property type="project" value="UniProtKB-SubCell"/>
</dbReference>
<dbReference type="EC" id="2.3.2.27" evidence="3"/>
<evidence type="ECO:0000256" key="5">
    <source>
        <dbReference type="ARBA" id="ARBA00022692"/>
    </source>
</evidence>
<dbReference type="EMBL" id="BJWL01000011">
    <property type="protein sequence ID" value="GFY97202.1"/>
    <property type="molecule type" value="Genomic_DNA"/>
</dbReference>
<feature type="transmembrane region" description="Helical" evidence="12">
    <location>
        <begin position="540"/>
        <end position="561"/>
    </location>
</feature>
<dbReference type="InterPro" id="IPR029058">
    <property type="entry name" value="AB_hydrolase_fold"/>
</dbReference>
<gene>
    <name evidence="15" type="ORF">Acr_11g0015080</name>
</gene>
<dbReference type="OrthoDB" id="774873at2759"/>
<keyword evidence="7" id="KW-0863">Zinc-finger</keyword>
<evidence type="ECO:0000256" key="11">
    <source>
        <dbReference type="ARBA" id="ARBA00023136"/>
    </source>
</evidence>
<reference evidence="15 16" key="1">
    <citation type="submission" date="2019-07" db="EMBL/GenBank/DDBJ databases">
        <title>De Novo Assembly of kiwifruit Actinidia rufa.</title>
        <authorList>
            <person name="Sugita-Konishi S."/>
            <person name="Sato K."/>
            <person name="Mori E."/>
            <person name="Abe Y."/>
            <person name="Kisaki G."/>
            <person name="Hamano K."/>
            <person name="Suezawa K."/>
            <person name="Otani M."/>
            <person name="Fukuda T."/>
            <person name="Manabe T."/>
            <person name="Gomi K."/>
            <person name="Tabuchi M."/>
            <person name="Akimitsu K."/>
            <person name="Kataoka I."/>
        </authorList>
    </citation>
    <scope>NUCLEOTIDE SEQUENCE [LARGE SCALE GENOMIC DNA]</scope>
    <source>
        <strain evidence="16">cv. Fuchu</strain>
    </source>
</reference>
<keyword evidence="6" id="KW-0479">Metal-binding</keyword>
<feature type="chain" id="PRO_5029774723" description="RING-type E3 ubiquitin transferase" evidence="13">
    <location>
        <begin position="18"/>
        <end position="629"/>
    </location>
</feature>
<dbReference type="GO" id="GO:0008270">
    <property type="term" value="F:zinc ion binding"/>
    <property type="evidence" value="ECO:0007669"/>
    <property type="project" value="UniProtKB-KW"/>
</dbReference>
<dbReference type="InterPro" id="IPR022170">
    <property type="entry name" value="MUL1-like"/>
</dbReference>
<feature type="signal peptide" evidence="13">
    <location>
        <begin position="1"/>
        <end position="17"/>
    </location>
</feature>
<keyword evidence="8" id="KW-0833">Ubl conjugation pathway</keyword>
<evidence type="ECO:0000259" key="14">
    <source>
        <dbReference type="Pfam" id="PF12483"/>
    </source>
</evidence>
<dbReference type="PANTHER" id="PTHR47355:SF1">
    <property type="entry name" value="E3 UBIQUITIN-PROTEIN LIGASE SPL2"/>
    <property type="match status" value="1"/>
</dbReference>
<protein>
    <recommendedName>
        <fullName evidence="3">RING-type E3 ubiquitin transferase</fullName>
        <ecNumber evidence="3">2.3.2.27</ecNumber>
    </recommendedName>
</protein>
<keyword evidence="5 12" id="KW-0812">Transmembrane</keyword>
<dbReference type="PANTHER" id="PTHR47355">
    <property type="entry name" value="E3 UBIQUITIN-PROTEIN LIGASE SPL2"/>
    <property type="match status" value="1"/>
</dbReference>
<keyword evidence="16" id="KW-1185">Reference proteome</keyword>
<evidence type="ECO:0000256" key="10">
    <source>
        <dbReference type="ARBA" id="ARBA00022989"/>
    </source>
</evidence>
<evidence type="ECO:0000256" key="6">
    <source>
        <dbReference type="ARBA" id="ARBA00022723"/>
    </source>
</evidence>
<evidence type="ECO:0000256" key="9">
    <source>
        <dbReference type="ARBA" id="ARBA00022833"/>
    </source>
</evidence>
<dbReference type="GO" id="GO:0061630">
    <property type="term" value="F:ubiquitin protein ligase activity"/>
    <property type="evidence" value="ECO:0007669"/>
    <property type="project" value="UniProtKB-EC"/>
</dbReference>
<evidence type="ECO:0000256" key="2">
    <source>
        <dbReference type="ARBA" id="ARBA00004141"/>
    </source>
</evidence>
<evidence type="ECO:0000313" key="16">
    <source>
        <dbReference type="Proteomes" id="UP000585474"/>
    </source>
</evidence>
<evidence type="ECO:0000313" key="15">
    <source>
        <dbReference type="EMBL" id="GFY97202.1"/>
    </source>
</evidence>
<evidence type="ECO:0000256" key="4">
    <source>
        <dbReference type="ARBA" id="ARBA00022679"/>
    </source>
</evidence>
<dbReference type="Proteomes" id="UP000585474">
    <property type="component" value="Unassembled WGS sequence"/>
</dbReference>
<keyword evidence="9" id="KW-0862">Zinc</keyword>
<accession>A0A7J0FES0</accession>
<proteinExistence type="predicted"/>
<evidence type="ECO:0000256" key="8">
    <source>
        <dbReference type="ARBA" id="ARBA00022786"/>
    </source>
</evidence>
<organism evidence="15 16">
    <name type="scientific">Actinidia rufa</name>
    <dbReference type="NCBI Taxonomy" id="165716"/>
    <lineage>
        <taxon>Eukaryota</taxon>
        <taxon>Viridiplantae</taxon>
        <taxon>Streptophyta</taxon>
        <taxon>Embryophyta</taxon>
        <taxon>Tracheophyta</taxon>
        <taxon>Spermatophyta</taxon>
        <taxon>Magnoliopsida</taxon>
        <taxon>eudicotyledons</taxon>
        <taxon>Gunneridae</taxon>
        <taxon>Pentapetalae</taxon>
        <taxon>asterids</taxon>
        <taxon>Ericales</taxon>
        <taxon>Actinidiaceae</taxon>
        <taxon>Actinidia</taxon>
    </lineage>
</organism>
<comment type="caution">
    <text evidence="15">The sequence shown here is derived from an EMBL/GenBank/DDBJ whole genome shotgun (WGS) entry which is preliminary data.</text>
</comment>
<comment type="subcellular location">
    <subcellularLocation>
        <location evidence="2">Membrane</location>
        <topology evidence="2">Multi-pass membrane protein</topology>
    </subcellularLocation>
</comment>
<sequence length="629" mass="70944">MDSQWLHHLLSLSLYLAISIPKSILSALSHIRRFPFAVTLANATLSVYYRSCNLSPCTVDLDDQTTMHFWTPTHRRFNKPNLVLIHGYGSNSLWQFLLQLWGWVGYRTAEMYPEMVEKVVIVSSGVGATEEQKWNHLGKLGRDVREILCPETPENFRSLANLTIHKYNVGKWAPDFFLREFITVIFKNYKKERVELVEHLIAQKADSDLPILTQIKSSCLRLIECPAPLVSLSLWNASATTAAFSKIADHPPRLSEEEERRRRELGRKPIAMSVHEQAAAAVLSQVALAADGVLLGLALAYVAARSIIRYTATSSALRKIRDAPSLKVSDLRSVLDGSDSSNDLDGGKLVIVRGIVDSKSAIDGNWKSLIPNVLISHESGERCVVLQRTQTCIYNEWRGLFGWTSDLRSLFARSWHKQESTSFRTVPFILVEGGKPYTDYLIVNMDGSKHSLPLVTVYHQLQPISASPYTFLQALFGHEYPVGLLDEEKILPLGKDITAVGICTLKDGIAGIKPCKDLPYFLSDMTKDHMVIGLAFRSKVLLWSGIVFGALSIGILGYAGVRNWNKWQEWRQQQRTQQQKPHWRRRSAFIPCGHLVCCQRCALSVERDLAPKCPVCRQEIRSSVRIYDS</sequence>
<evidence type="ECO:0000256" key="12">
    <source>
        <dbReference type="SAM" id="Phobius"/>
    </source>
</evidence>
<keyword evidence="10 12" id="KW-1133">Transmembrane helix</keyword>
<evidence type="ECO:0000256" key="3">
    <source>
        <dbReference type="ARBA" id="ARBA00012483"/>
    </source>
</evidence>
<dbReference type="InterPro" id="IPR044247">
    <property type="entry name" value="SPL2-like"/>
</dbReference>
<evidence type="ECO:0000256" key="13">
    <source>
        <dbReference type="SAM" id="SignalP"/>
    </source>
</evidence>
<dbReference type="Pfam" id="PF13920">
    <property type="entry name" value="zf-C3HC4_3"/>
    <property type="match status" value="1"/>
</dbReference>